<evidence type="ECO:0000313" key="20">
    <source>
        <dbReference type="EMBL" id="SCC80201.1"/>
    </source>
</evidence>
<proteinExistence type="inferred from homology"/>
<reference evidence="20 22" key="2">
    <citation type="submission" date="2016-08" db="EMBL/GenBank/DDBJ databases">
        <authorList>
            <person name="Varghese N."/>
            <person name="Submissions Spin"/>
        </authorList>
    </citation>
    <scope>NUCLEOTIDE SEQUENCE [LARGE SCALE GENOMIC DNA]</scope>
    <source>
        <strain evidence="20 22">HL-109</strain>
    </source>
</reference>
<dbReference type="Proteomes" id="UP000050497">
    <property type="component" value="Unassembled WGS sequence"/>
</dbReference>
<reference evidence="19 21" key="1">
    <citation type="submission" date="2015-09" db="EMBL/GenBank/DDBJ databases">
        <title>Identification and resolution of microdiversity through metagenomic sequencing of parallel consortia.</title>
        <authorList>
            <person name="Nelson W.C."/>
            <person name="Romine M.F."/>
            <person name="Lindemann S.R."/>
        </authorList>
    </citation>
    <scope>NUCLEOTIDE SEQUENCE [LARGE SCALE GENOMIC DNA]</scope>
    <source>
        <strain evidence="19">HL-109</strain>
    </source>
</reference>
<dbReference type="RefSeq" id="WP_074444322.1">
    <property type="nucleotide sequence ID" value="NZ_FMBM01000002.1"/>
</dbReference>
<keyword evidence="11 15" id="KW-0066">ATP synthesis</keyword>
<gene>
    <name evidence="19" type="primary">atpF-2</name>
    <name evidence="15" type="synonym">atpF</name>
    <name evidence="20" type="ORF">GA0071312_1347</name>
    <name evidence="19" type="ORF">HLUCCO17_05865</name>
</gene>
<dbReference type="PANTHER" id="PTHR33445">
    <property type="entry name" value="ATP SYNTHASE SUBUNIT B', CHLOROPLASTIC"/>
    <property type="match status" value="1"/>
</dbReference>
<keyword evidence="17" id="KW-0175">Coiled coil</keyword>
<evidence type="ECO:0000256" key="2">
    <source>
        <dbReference type="ARBA" id="ARBA00005513"/>
    </source>
</evidence>
<dbReference type="PANTHER" id="PTHR33445:SF1">
    <property type="entry name" value="ATP SYNTHASE SUBUNIT B"/>
    <property type="match status" value="1"/>
</dbReference>
<dbReference type="EMBL" id="LJSX01000006">
    <property type="protein sequence ID" value="KPQ11713.1"/>
    <property type="molecule type" value="Genomic_DNA"/>
</dbReference>
<comment type="caution">
    <text evidence="19">The sequence shown here is derived from an EMBL/GenBank/DDBJ whole genome shotgun (WGS) entry which is preliminary data.</text>
</comment>
<keyword evidence="6 15" id="KW-0812">Transmembrane</keyword>
<keyword evidence="3 15" id="KW-0813">Transport</keyword>
<evidence type="ECO:0000313" key="22">
    <source>
        <dbReference type="Proteomes" id="UP000182800"/>
    </source>
</evidence>
<evidence type="ECO:0000256" key="16">
    <source>
        <dbReference type="RuleBase" id="RU003848"/>
    </source>
</evidence>
<sequence>MAIETSIVVAQAAADQGAFPPFETDTFLSQLIWLVITFTVLYTLMVRIIAPRLHGIIENRQVTIARDLDTAALAKQKAEEAGEAYEKALAEAKAKAQALAQKTRDKLAAESEEKRTQLEADLAERLANAEKTIASRKAEAMGNVREIAEEAATAMVERLSGNAPPQGAVSAALDAAMKR</sequence>
<dbReference type="EMBL" id="FMBM01000002">
    <property type="protein sequence ID" value="SCC80201.1"/>
    <property type="molecule type" value="Genomic_DNA"/>
</dbReference>
<dbReference type="GO" id="GO:0046933">
    <property type="term" value="F:proton-transporting ATP synthase activity, rotational mechanism"/>
    <property type="evidence" value="ECO:0007669"/>
    <property type="project" value="UniProtKB-UniRule"/>
</dbReference>
<keyword evidence="7 15" id="KW-0375">Hydrogen ion transport</keyword>
<evidence type="ECO:0000313" key="21">
    <source>
        <dbReference type="Proteomes" id="UP000050497"/>
    </source>
</evidence>
<dbReference type="InterPro" id="IPR002146">
    <property type="entry name" value="ATP_synth_b/b'su_bac/chlpt"/>
</dbReference>
<keyword evidence="22" id="KW-1185">Reference proteome</keyword>
<accession>A0A0P7Y4R0</accession>
<dbReference type="GO" id="GO:0005886">
    <property type="term" value="C:plasma membrane"/>
    <property type="evidence" value="ECO:0007669"/>
    <property type="project" value="UniProtKB-SubCell"/>
</dbReference>
<evidence type="ECO:0000313" key="19">
    <source>
        <dbReference type="EMBL" id="KPQ11713.1"/>
    </source>
</evidence>
<dbReference type="Pfam" id="PF00430">
    <property type="entry name" value="ATP-synt_B"/>
    <property type="match status" value="1"/>
</dbReference>
<protein>
    <recommendedName>
        <fullName evidence="15">ATP synthase subunit b</fullName>
    </recommendedName>
    <alternativeName>
        <fullName evidence="15">ATP synthase F(0) sector subunit b</fullName>
    </alternativeName>
    <alternativeName>
        <fullName evidence="15">ATPase subunit I</fullName>
    </alternativeName>
    <alternativeName>
        <fullName evidence="15">F-type ATPase subunit b</fullName>
        <shortName evidence="15">F-ATPase subunit b</shortName>
    </alternativeName>
</protein>
<evidence type="ECO:0000256" key="5">
    <source>
        <dbReference type="ARBA" id="ARBA00022547"/>
    </source>
</evidence>
<evidence type="ECO:0000256" key="12">
    <source>
        <dbReference type="ARBA" id="ARBA00025198"/>
    </source>
</evidence>
<keyword evidence="9 15" id="KW-0406">Ion transport</keyword>
<comment type="function">
    <text evidence="13">Component of the F(0) channel, it forms part of the peripheral stalk, linking F(1) to F(0). The b'-subunit is a diverged and duplicated form of b found in plants and photosynthetic bacteria.</text>
</comment>
<dbReference type="GO" id="GO:0045259">
    <property type="term" value="C:proton-transporting ATP synthase complex"/>
    <property type="evidence" value="ECO:0007669"/>
    <property type="project" value="UniProtKB-KW"/>
</dbReference>
<feature type="coiled-coil region" evidence="17">
    <location>
        <begin position="71"/>
        <end position="128"/>
    </location>
</feature>
<keyword evidence="5 15" id="KW-0138">CF(0)</keyword>
<evidence type="ECO:0000256" key="4">
    <source>
        <dbReference type="ARBA" id="ARBA00022475"/>
    </source>
</evidence>
<evidence type="ECO:0000256" key="7">
    <source>
        <dbReference type="ARBA" id="ARBA00022781"/>
    </source>
</evidence>
<comment type="similarity">
    <text evidence="2 15 16">Belongs to the ATPase B chain family.</text>
</comment>
<dbReference type="STRING" id="1653334.GA0071312_1347"/>
<evidence type="ECO:0000256" key="17">
    <source>
        <dbReference type="SAM" id="Coils"/>
    </source>
</evidence>
<evidence type="ECO:0000256" key="6">
    <source>
        <dbReference type="ARBA" id="ARBA00022692"/>
    </source>
</evidence>
<comment type="function">
    <text evidence="12 15">F(1)F(0) ATP synthase produces ATP from ADP in the presence of a proton or sodium gradient. F-type ATPases consist of two structural domains, F(1) containing the extramembraneous catalytic core and F(0) containing the membrane proton channel, linked together by a central stalk and a peripheral stalk. During catalysis, ATP synthesis in the catalytic domain of F(1) is coupled via a rotary mechanism of the central stalk subunits to proton translocation.</text>
</comment>
<keyword evidence="10 15" id="KW-0472">Membrane</keyword>
<organism evidence="19 21">
    <name type="scientific">Saliniramus fredricksonii</name>
    <dbReference type="NCBI Taxonomy" id="1653334"/>
    <lineage>
        <taxon>Bacteria</taxon>
        <taxon>Pseudomonadati</taxon>
        <taxon>Pseudomonadota</taxon>
        <taxon>Alphaproteobacteria</taxon>
        <taxon>Hyphomicrobiales</taxon>
        <taxon>Salinarimonadaceae</taxon>
        <taxon>Saliniramus</taxon>
    </lineage>
</organism>
<evidence type="ECO:0000256" key="18">
    <source>
        <dbReference type="SAM" id="MobiDB-lite"/>
    </source>
</evidence>
<dbReference type="OrthoDB" id="9805716at2"/>
<feature type="region of interest" description="Disordered" evidence="18">
    <location>
        <begin position="158"/>
        <end position="179"/>
    </location>
</feature>
<evidence type="ECO:0000256" key="3">
    <source>
        <dbReference type="ARBA" id="ARBA00022448"/>
    </source>
</evidence>
<name>A0A0P7Y4R0_9HYPH</name>
<comment type="subunit">
    <text evidence="14 15">F-type ATPases have 2 components, F(1) - the catalytic core - and F(0) - the membrane proton channel. F(1) has five subunits: alpha(3), beta(3), gamma(1), delta(1), epsilon(1). F(0) has three main subunits: a(1), b(2) and c(10-14). The alpha and beta chains form an alternating ring which encloses part of the gamma chain. F(1) is attached to F(0) by a central stalk formed by the gamma and epsilon chains, while a peripheral stalk is formed by the delta and b chains.</text>
</comment>
<evidence type="ECO:0000256" key="1">
    <source>
        <dbReference type="ARBA" id="ARBA00004377"/>
    </source>
</evidence>
<dbReference type="GO" id="GO:0046961">
    <property type="term" value="F:proton-transporting ATPase activity, rotational mechanism"/>
    <property type="evidence" value="ECO:0007669"/>
    <property type="project" value="TreeGrafter"/>
</dbReference>
<evidence type="ECO:0000256" key="15">
    <source>
        <dbReference type="HAMAP-Rule" id="MF_01398"/>
    </source>
</evidence>
<dbReference type="AlphaFoldDB" id="A0A0P7Y4R0"/>
<evidence type="ECO:0000256" key="9">
    <source>
        <dbReference type="ARBA" id="ARBA00023065"/>
    </source>
</evidence>
<dbReference type="CDD" id="cd06503">
    <property type="entry name" value="ATP-synt_Fo_b"/>
    <property type="match status" value="1"/>
</dbReference>
<comment type="subcellular location">
    <subcellularLocation>
        <location evidence="1">Cell inner membrane</location>
        <topology evidence="1">Single-pass membrane protein</topology>
    </subcellularLocation>
    <subcellularLocation>
        <location evidence="15">Cell membrane</location>
        <topology evidence="15">Single-pass membrane protein</topology>
    </subcellularLocation>
</comment>
<keyword evidence="4 15" id="KW-1003">Cell membrane</keyword>
<evidence type="ECO:0000256" key="10">
    <source>
        <dbReference type="ARBA" id="ARBA00023136"/>
    </source>
</evidence>
<evidence type="ECO:0000256" key="13">
    <source>
        <dbReference type="ARBA" id="ARBA00025614"/>
    </source>
</evidence>
<evidence type="ECO:0000256" key="14">
    <source>
        <dbReference type="ARBA" id="ARBA00025830"/>
    </source>
</evidence>
<evidence type="ECO:0000256" key="8">
    <source>
        <dbReference type="ARBA" id="ARBA00022989"/>
    </source>
</evidence>
<evidence type="ECO:0000256" key="11">
    <source>
        <dbReference type="ARBA" id="ARBA00023310"/>
    </source>
</evidence>
<dbReference type="Proteomes" id="UP000182800">
    <property type="component" value="Unassembled WGS sequence"/>
</dbReference>
<dbReference type="HAMAP" id="MF_01398">
    <property type="entry name" value="ATP_synth_b_bprime"/>
    <property type="match status" value="1"/>
</dbReference>
<dbReference type="InterPro" id="IPR050059">
    <property type="entry name" value="ATP_synthase_B_chain"/>
</dbReference>
<feature type="transmembrane region" description="Helical" evidence="15">
    <location>
        <begin position="31"/>
        <end position="50"/>
    </location>
</feature>
<keyword evidence="8 15" id="KW-1133">Transmembrane helix</keyword>